<evidence type="ECO:0000313" key="2">
    <source>
        <dbReference type="EMBL" id="SDM34611.1"/>
    </source>
</evidence>
<feature type="transmembrane region" description="Helical" evidence="1">
    <location>
        <begin position="139"/>
        <end position="160"/>
    </location>
</feature>
<dbReference type="OrthoDB" id="9791166at2"/>
<dbReference type="EMBL" id="FNHG01000009">
    <property type="protein sequence ID" value="SDM34611.1"/>
    <property type="molecule type" value="Genomic_DNA"/>
</dbReference>
<dbReference type="Proteomes" id="UP000199759">
    <property type="component" value="Unassembled WGS sequence"/>
</dbReference>
<reference evidence="2 3" key="1">
    <citation type="submission" date="2016-10" db="EMBL/GenBank/DDBJ databases">
        <authorList>
            <person name="de Groot N.N."/>
        </authorList>
    </citation>
    <scope>NUCLEOTIDE SEQUENCE [LARGE SCALE GENOMIC DNA]</scope>
    <source>
        <strain evidence="2 3">DSM 16077</strain>
    </source>
</reference>
<dbReference type="STRING" id="144026.SAMN04488568_109107"/>
<dbReference type="RefSeq" id="WP_091769863.1">
    <property type="nucleotide sequence ID" value="NZ_FNHG01000009.1"/>
</dbReference>
<evidence type="ECO:0000256" key="1">
    <source>
        <dbReference type="SAM" id="Phobius"/>
    </source>
</evidence>
<organism evidence="2 3">
    <name type="scientific">Maricaulis salignorans</name>
    <dbReference type="NCBI Taxonomy" id="144026"/>
    <lineage>
        <taxon>Bacteria</taxon>
        <taxon>Pseudomonadati</taxon>
        <taxon>Pseudomonadota</taxon>
        <taxon>Alphaproteobacteria</taxon>
        <taxon>Maricaulales</taxon>
        <taxon>Maricaulaceae</taxon>
        <taxon>Maricaulis</taxon>
    </lineage>
</organism>
<name>A0A1G9SGT2_9PROT</name>
<protein>
    <submittedName>
        <fullName evidence="2">Uncharacterized iron-regulated membrane protein</fullName>
    </submittedName>
</protein>
<dbReference type="PANTHER" id="PTHR34219">
    <property type="entry name" value="IRON-REGULATED INNER MEMBRANE PROTEIN-RELATED"/>
    <property type="match status" value="1"/>
</dbReference>
<keyword evidence="3" id="KW-1185">Reference proteome</keyword>
<keyword evidence="1" id="KW-0812">Transmembrane</keyword>
<keyword evidence="1" id="KW-1133">Transmembrane helix</keyword>
<keyword evidence="1" id="KW-0472">Membrane</keyword>
<feature type="transmembrane region" description="Helical" evidence="1">
    <location>
        <begin position="193"/>
        <end position="216"/>
    </location>
</feature>
<dbReference type="PANTHER" id="PTHR34219:SF3">
    <property type="entry name" value="BLL7967 PROTEIN"/>
    <property type="match status" value="1"/>
</dbReference>
<gene>
    <name evidence="2" type="ORF">SAMN04488568_109107</name>
</gene>
<dbReference type="AlphaFoldDB" id="A0A1G9SGT2"/>
<evidence type="ECO:0000313" key="3">
    <source>
        <dbReference type="Proteomes" id="UP000199759"/>
    </source>
</evidence>
<dbReference type="InterPro" id="IPR005625">
    <property type="entry name" value="PepSY-ass_TM"/>
</dbReference>
<feature type="transmembrane region" description="Helical" evidence="1">
    <location>
        <begin position="12"/>
        <end position="34"/>
    </location>
</feature>
<sequence>MSFRRIIFWSHLGVGVTAGLIIVLLSITGVLLTYERQILGMSEARLSPAAMSGDQMTADELALMAGEMAGQARLSLVYHRDPARPVELNAGRGRTTLINPYSGETIESAAGPTRDFFRAVTSLHRYLAMSGESRATGKAITGAANLAFLFILISGFYLWWPRAWRWSFVKLNLFFRDNLPSAKARDYNWHHVFGIWALVPLLAVVISGVVISYPWAASLVERAYGDGPAALAGPAVSGDADAAGQAMPETVANLQGMLDAARAVDANWRTIAIALPATPQTPLVELTIDTGNGAQYDRKRLLTFDHRDGSLLTDVMTAQTQTPARRARIYLRFLHTGEVYGWWGQTLAGLGSLAALFLAWTGLALAWRRLVLPAWRRRSQ</sequence>
<dbReference type="Pfam" id="PF03929">
    <property type="entry name" value="PepSY_TM"/>
    <property type="match status" value="1"/>
</dbReference>
<accession>A0A1G9SGT2</accession>
<proteinExistence type="predicted"/>
<feature type="transmembrane region" description="Helical" evidence="1">
    <location>
        <begin position="342"/>
        <end position="367"/>
    </location>
</feature>